<gene>
    <name evidence="6" type="ORF">SAMN04488052_101275</name>
</gene>
<dbReference type="EMBL" id="FOEG01000001">
    <property type="protein sequence ID" value="SEO47755.1"/>
    <property type="molecule type" value="Genomic_DNA"/>
</dbReference>
<dbReference type="FunFam" id="1.10.10.10:FF:000001">
    <property type="entry name" value="LysR family transcriptional regulator"/>
    <property type="match status" value="1"/>
</dbReference>
<dbReference type="AlphaFoldDB" id="A0A1H8Q0K1"/>
<name>A0A1H8Q0K1_9GAMM</name>
<dbReference type="PANTHER" id="PTHR30579:SF7">
    <property type="entry name" value="HTH-TYPE TRANSCRIPTIONAL REGULATOR LRHA-RELATED"/>
    <property type="match status" value="1"/>
</dbReference>
<accession>A0A1H8Q0K1</accession>
<comment type="similarity">
    <text evidence="1">Belongs to the LysR transcriptional regulatory family.</text>
</comment>
<dbReference type="InterPro" id="IPR050176">
    <property type="entry name" value="LTTR"/>
</dbReference>
<reference evidence="6 7" key="1">
    <citation type="submission" date="2016-10" db="EMBL/GenBank/DDBJ databases">
        <authorList>
            <person name="de Groot N.N."/>
        </authorList>
    </citation>
    <scope>NUCLEOTIDE SEQUENCE [LARGE SCALE GENOMIC DNA]</scope>
    <source>
        <strain evidence="6 7">CGMCC 1.6291</strain>
    </source>
</reference>
<keyword evidence="7" id="KW-1185">Reference proteome</keyword>
<dbReference type="InterPro" id="IPR000847">
    <property type="entry name" value="LysR_HTH_N"/>
</dbReference>
<evidence type="ECO:0000256" key="3">
    <source>
        <dbReference type="ARBA" id="ARBA00023125"/>
    </source>
</evidence>
<evidence type="ECO:0000259" key="5">
    <source>
        <dbReference type="PROSITE" id="PS50931"/>
    </source>
</evidence>
<dbReference type="SUPFAM" id="SSF46785">
    <property type="entry name" value="Winged helix' DNA-binding domain"/>
    <property type="match status" value="1"/>
</dbReference>
<dbReference type="GO" id="GO:0003700">
    <property type="term" value="F:DNA-binding transcription factor activity"/>
    <property type="evidence" value="ECO:0007669"/>
    <property type="project" value="InterPro"/>
</dbReference>
<keyword evidence="3 6" id="KW-0238">DNA-binding</keyword>
<evidence type="ECO:0000313" key="7">
    <source>
        <dbReference type="Proteomes" id="UP000199657"/>
    </source>
</evidence>
<dbReference type="InterPro" id="IPR005119">
    <property type="entry name" value="LysR_subst-bd"/>
</dbReference>
<keyword evidence="2" id="KW-0805">Transcription regulation</keyword>
<organism evidence="6 7">
    <name type="scientific">Aquisalimonas asiatica</name>
    <dbReference type="NCBI Taxonomy" id="406100"/>
    <lineage>
        <taxon>Bacteria</taxon>
        <taxon>Pseudomonadati</taxon>
        <taxon>Pseudomonadota</taxon>
        <taxon>Gammaproteobacteria</taxon>
        <taxon>Chromatiales</taxon>
        <taxon>Ectothiorhodospiraceae</taxon>
        <taxon>Aquisalimonas</taxon>
    </lineage>
</organism>
<dbReference type="Proteomes" id="UP000199657">
    <property type="component" value="Unassembled WGS sequence"/>
</dbReference>
<dbReference type="InterPro" id="IPR036390">
    <property type="entry name" value="WH_DNA-bd_sf"/>
</dbReference>
<dbReference type="PRINTS" id="PR00039">
    <property type="entry name" value="HTHLYSR"/>
</dbReference>
<evidence type="ECO:0000256" key="4">
    <source>
        <dbReference type="ARBA" id="ARBA00023163"/>
    </source>
</evidence>
<dbReference type="Gene3D" id="3.40.190.10">
    <property type="entry name" value="Periplasmic binding protein-like II"/>
    <property type="match status" value="2"/>
</dbReference>
<evidence type="ECO:0000256" key="1">
    <source>
        <dbReference type="ARBA" id="ARBA00009437"/>
    </source>
</evidence>
<feature type="domain" description="HTH lysR-type" evidence="5">
    <location>
        <begin position="26"/>
        <end position="83"/>
    </location>
</feature>
<sequence length="305" mass="32443">MGHGIVKMNDVAFKIGVINSGVMKTLDINRLRSFVAVAETHSLTRAAARVHRTQSTVSQQLHRLEDSVGERLLHRTQGRVLGLTPAGERVLDHARRLLRCHDETVAALDADALSGTLRLGVADETAHARLAGVLADFRSRHGGVRLTMEALPSDALEARLDAGELDAVVVNRHPRAVGDGAVLYTERLRWLAAITLVRRPGEPLPVAGFPATCAYRACADAALAHWGGDWDMVYVSPGHHAVWTAVTAGLGVAALPEASLPRPLPEGIREQELPAPGEVAVVLRTAPGGPGRLLGALAEAIRCAV</sequence>
<dbReference type="Pfam" id="PF00126">
    <property type="entry name" value="HTH_1"/>
    <property type="match status" value="1"/>
</dbReference>
<evidence type="ECO:0000256" key="2">
    <source>
        <dbReference type="ARBA" id="ARBA00023015"/>
    </source>
</evidence>
<dbReference type="Pfam" id="PF03466">
    <property type="entry name" value="LysR_substrate"/>
    <property type="match status" value="1"/>
</dbReference>
<keyword evidence="4" id="KW-0804">Transcription</keyword>
<protein>
    <submittedName>
        <fullName evidence="6">DNA-binding transcriptional regulator, LysR family</fullName>
    </submittedName>
</protein>
<dbReference type="InterPro" id="IPR036388">
    <property type="entry name" value="WH-like_DNA-bd_sf"/>
</dbReference>
<dbReference type="PANTHER" id="PTHR30579">
    <property type="entry name" value="TRANSCRIPTIONAL REGULATOR"/>
    <property type="match status" value="1"/>
</dbReference>
<proteinExistence type="inferred from homology"/>
<dbReference type="Gene3D" id="1.10.10.10">
    <property type="entry name" value="Winged helix-like DNA-binding domain superfamily/Winged helix DNA-binding domain"/>
    <property type="match status" value="1"/>
</dbReference>
<dbReference type="PROSITE" id="PS50931">
    <property type="entry name" value="HTH_LYSR"/>
    <property type="match status" value="1"/>
</dbReference>
<dbReference type="SUPFAM" id="SSF53850">
    <property type="entry name" value="Periplasmic binding protein-like II"/>
    <property type="match status" value="1"/>
</dbReference>
<dbReference type="STRING" id="406100.SAMN04488052_101275"/>
<dbReference type="GO" id="GO:0003677">
    <property type="term" value="F:DNA binding"/>
    <property type="evidence" value="ECO:0007669"/>
    <property type="project" value="UniProtKB-KW"/>
</dbReference>
<evidence type="ECO:0000313" key="6">
    <source>
        <dbReference type="EMBL" id="SEO47755.1"/>
    </source>
</evidence>